<evidence type="ECO:0000313" key="11">
    <source>
        <dbReference type="EMBL" id="ANJ67984.1"/>
    </source>
</evidence>
<dbReference type="PANTHER" id="PTHR43297:SF2">
    <property type="entry name" value="DIPEPTIDE TRANSPORT ATP-BINDING PROTEIN DPPD"/>
    <property type="match status" value="1"/>
</dbReference>
<dbReference type="GO" id="GO:0016887">
    <property type="term" value="F:ATP hydrolysis activity"/>
    <property type="evidence" value="ECO:0007669"/>
    <property type="project" value="InterPro"/>
</dbReference>
<evidence type="ECO:0000313" key="12">
    <source>
        <dbReference type="Proteomes" id="UP000078596"/>
    </source>
</evidence>
<dbReference type="PROSITE" id="PS50893">
    <property type="entry name" value="ABC_TRANSPORTER_2"/>
    <property type="match status" value="2"/>
</dbReference>
<name>A0A191ZJC1_9GAMM</name>
<dbReference type="KEGG" id="haz:A9404_11920"/>
<dbReference type="FunFam" id="3.40.50.300:FF:000016">
    <property type="entry name" value="Oligopeptide ABC transporter ATP-binding component"/>
    <property type="match status" value="2"/>
</dbReference>
<dbReference type="EC" id="7.4.2.9" evidence="8"/>
<comment type="similarity">
    <text evidence="2">Belongs to the ABC transporter superfamily.</text>
</comment>
<accession>A0A191ZJC1</accession>
<dbReference type="SUPFAM" id="SSF52540">
    <property type="entry name" value="P-loop containing nucleoside triphosphate hydrolases"/>
    <property type="match status" value="2"/>
</dbReference>
<dbReference type="NCBIfam" id="NF007739">
    <property type="entry name" value="PRK10419.1"/>
    <property type="match status" value="2"/>
</dbReference>
<organism evidence="11 12">
    <name type="scientific">Halothiobacillus diazotrophicus</name>
    <dbReference type="NCBI Taxonomy" id="1860122"/>
    <lineage>
        <taxon>Bacteria</taxon>
        <taxon>Pseudomonadati</taxon>
        <taxon>Pseudomonadota</taxon>
        <taxon>Gammaproteobacteria</taxon>
        <taxon>Chromatiales</taxon>
        <taxon>Halothiobacillaceae</taxon>
        <taxon>Halothiobacillus</taxon>
    </lineage>
</organism>
<dbReference type="AlphaFoldDB" id="A0A191ZJC1"/>
<dbReference type="GO" id="GO:0005524">
    <property type="term" value="F:ATP binding"/>
    <property type="evidence" value="ECO:0007669"/>
    <property type="project" value="UniProtKB-KW"/>
</dbReference>
<dbReference type="InterPro" id="IPR013563">
    <property type="entry name" value="Oligopep_ABC_C"/>
</dbReference>
<evidence type="ECO:0000256" key="7">
    <source>
        <dbReference type="ARBA" id="ARBA00023136"/>
    </source>
</evidence>
<dbReference type="GO" id="GO:0015833">
    <property type="term" value="P:peptide transport"/>
    <property type="evidence" value="ECO:0007669"/>
    <property type="project" value="InterPro"/>
</dbReference>
<dbReference type="InterPro" id="IPR003593">
    <property type="entry name" value="AAA+_ATPase"/>
</dbReference>
<proteinExistence type="inferred from homology"/>
<feature type="domain" description="ABC transporter" evidence="10">
    <location>
        <begin position="288"/>
        <end position="534"/>
    </location>
</feature>
<keyword evidence="5" id="KW-0547">Nucleotide-binding</keyword>
<dbReference type="GO" id="GO:0005886">
    <property type="term" value="C:plasma membrane"/>
    <property type="evidence" value="ECO:0007669"/>
    <property type="project" value="UniProtKB-SubCell"/>
</dbReference>
<feature type="domain" description="ABC transporter" evidence="10">
    <location>
        <begin position="15"/>
        <end position="261"/>
    </location>
</feature>
<dbReference type="InterPro" id="IPR017871">
    <property type="entry name" value="ABC_transporter-like_CS"/>
</dbReference>
<comment type="subcellular location">
    <subcellularLocation>
        <location evidence="1">Cell inner membrane</location>
        <topology evidence="1">Peripheral membrane protein</topology>
    </subcellularLocation>
</comment>
<sequence length="537" mass="58726">MPLAHPAPSSDSPLLSIQHLTARFDAASPVLSEISLDIQPGQRVALVGESGSGKTITALSILRLLDAVQYDSGSIRFGDLDLLTAPESTLRTVRGRSIGMIFQEPMTALNPLKTIGAQIAEVIVEHEGGSKTDIQERVIELLRQVQLPDPEWRARSFPHQLSGGQRQRAMIAMALACRPRLLIADEPTTALDVTLQAQIMELLTALQAQFGMALLLITHDLNLVRRHADWVAVMQHGRIVEQGDVAGLFRAPEHPYTRTLLAAVPKPEPLPPVDPSAPPVLAAERLSVRFAQGGGAPRRWWQRAPDFRALDGVSLNLAPGETLGVIGESGSGKSTLALALLHLIPAEGRIDVVGQSVQGYSERRFRSLRRHIQIVFQDPFGALSPRMTVGEIIGEGLSVHEPQLDATARRARIRAAMADVGLDESGMHRYPHEFSGGQRQRIAIARALILRPKILILDEPTSALDATVQKQTLDLLRQLQRDHGLSYLFITHDLRVVRAMAHRVMVLYRGQVVETGNTGDVFSAPQHPYTQTLVATV</sequence>
<evidence type="ECO:0000256" key="5">
    <source>
        <dbReference type="ARBA" id="ARBA00022741"/>
    </source>
</evidence>
<evidence type="ECO:0000256" key="1">
    <source>
        <dbReference type="ARBA" id="ARBA00004417"/>
    </source>
</evidence>
<keyword evidence="6 11" id="KW-0067">ATP-binding</keyword>
<gene>
    <name evidence="11" type="ORF">A9404_11920</name>
</gene>
<dbReference type="SMART" id="SM00382">
    <property type="entry name" value="AAA"/>
    <property type="match status" value="2"/>
</dbReference>
<dbReference type="CDD" id="cd03257">
    <property type="entry name" value="ABC_NikE_OppD_transporters"/>
    <property type="match status" value="2"/>
</dbReference>
<dbReference type="InterPro" id="IPR050388">
    <property type="entry name" value="ABC_Ni/Peptide_Import"/>
</dbReference>
<keyword evidence="7" id="KW-0472">Membrane</keyword>
<keyword evidence="4" id="KW-1003">Cell membrane</keyword>
<dbReference type="PROSITE" id="PS00211">
    <property type="entry name" value="ABC_TRANSPORTER_1"/>
    <property type="match status" value="2"/>
</dbReference>
<dbReference type="OrthoDB" id="9784450at2"/>
<evidence type="ECO:0000256" key="9">
    <source>
        <dbReference type="ARBA" id="ARBA00047356"/>
    </source>
</evidence>
<dbReference type="STRING" id="1860122.A9404_11920"/>
<evidence type="ECO:0000256" key="6">
    <source>
        <dbReference type="ARBA" id="ARBA00022840"/>
    </source>
</evidence>
<reference evidence="11 12" key="1">
    <citation type="submission" date="2016-06" db="EMBL/GenBank/DDBJ databases">
        <title>Insight into the functional genes involving in sulfur oxidation in Pearl River water.</title>
        <authorList>
            <person name="Luo J."/>
            <person name="Tan X."/>
            <person name="Lin W."/>
        </authorList>
    </citation>
    <scope>NUCLEOTIDE SEQUENCE [LARGE SCALE GENOMIC DNA]</scope>
    <source>
        <strain evidence="11 12">LS2</strain>
    </source>
</reference>
<evidence type="ECO:0000259" key="10">
    <source>
        <dbReference type="PROSITE" id="PS50893"/>
    </source>
</evidence>
<dbReference type="NCBIfam" id="NF008453">
    <property type="entry name" value="PRK11308.1"/>
    <property type="match status" value="2"/>
</dbReference>
<keyword evidence="3" id="KW-0813">Transport</keyword>
<evidence type="ECO:0000256" key="4">
    <source>
        <dbReference type="ARBA" id="ARBA00022475"/>
    </source>
</evidence>
<dbReference type="PANTHER" id="PTHR43297">
    <property type="entry name" value="OLIGOPEPTIDE TRANSPORT ATP-BINDING PROTEIN APPD"/>
    <property type="match status" value="1"/>
</dbReference>
<dbReference type="RefSeq" id="WP_066101943.1">
    <property type="nucleotide sequence ID" value="NZ_CP016027.1"/>
</dbReference>
<dbReference type="Gene3D" id="3.40.50.300">
    <property type="entry name" value="P-loop containing nucleotide triphosphate hydrolases"/>
    <property type="match status" value="2"/>
</dbReference>
<protein>
    <recommendedName>
        <fullName evidence="8">ABC-type dipeptide transporter</fullName>
        <ecNumber evidence="8">7.4.2.9</ecNumber>
    </recommendedName>
</protein>
<dbReference type="Pfam" id="PF00005">
    <property type="entry name" value="ABC_tran"/>
    <property type="match status" value="2"/>
</dbReference>
<dbReference type="EMBL" id="CP016027">
    <property type="protein sequence ID" value="ANJ67984.1"/>
    <property type="molecule type" value="Genomic_DNA"/>
</dbReference>
<evidence type="ECO:0000256" key="3">
    <source>
        <dbReference type="ARBA" id="ARBA00022448"/>
    </source>
</evidence>
<dbReference type="InterPro" id="IPR027417">
    <property type="entry name" value="P-loop_NTPase"/>
</dbReference>
<keyword evidence="12" id="KW-1185">Reference proteome</keyword>
<dbReference type="Proteomes" id="UP000078596">
    <property type="component" value="Chromosome"/>
</dbReference>
<evidence type="ECO:0000256" key="8">
    <source>
        <dbReference type="ARBA" id="ARBA00038852"/>
    </source>
</evidence>
<comment type="catalytic activity">
    <reaction evidence="9">
        <text>a dipeptide(out) + ATP + H2O = a dipeptide(in) + ADP + phosphate + H(+)</text>
        <dbReference type="Rhea" id="RHEA:23120"/>
        <dbReference type="ChEBI" id="CHEBI:15377"/>
        <dbReference type="ChEBI" id="CHEBI:15378"/>
        <dbReference type="ChEBI" id="CHEBI:30616"/>
        <dbReference type="ChEBI" id="CHEBI:43474"/>
        <dbReference type="ChEBI" id="CHEBI:90799"/>
        <dbReference type="ChEBI" id="CHEBI:456216"/>
        <dbReference type="EC" id="7.4.2.9"/>
    </reaction>
</comment>
<dbReference type="InterPro" id="IPR003439">
    <property type="entry name" value="ABC_transporter-like_ATP-bd"/>
</dbReference>
<evidence type="ECO:0000256" key="2">
    <source>
        <dbReference type="ARBA" id="ARBA00005417"/>
    </source>
</evidence>
<dbReference type="GO" id="GO:0055085">
    <property type="term" value="P:transmembrane transport"/>
    <property type="evidence" value="ECO:0007669"/>
    <property type="project" value="UniProtKB-ARBA"/>
</dbReference>
<dbReference type="Pfam" id="PF08352">
    <property type="entry name" value="oligo_HPY"/>
    <property type="match status" value="2"/>
</dbReference>